<name>A0A9D4MEB3_DREPO</name>
<accession>A0A9D4MEB3</accession>
<dbReference type="PANTHER" id="PTHR39948:SF1">
    <property type="entry name" value="GEO11419P1"/>
    <property type="match status" value="1"/>
</dbReference>
<dbReference type="AlphaFoldDB" id="A0A9D4MEB3"/>
<keyword evidence="3" id="KW-1185">Reference proteome</keyword>
<keyword evidence="1" id="KW-0472">Membrane</keyword>
<keyword evidence="1" id="KW-1133">Transmembrane helix</keyword>
<protein>
    <submittedName>
        <fullName evidence="2">Uncharacterized protein</fullName>
    </submittedName>
</protein>
<organism evidence="2 3">
    <name type="scientific">Dreissena polymorpha</name>
    <name type="common">Zebra mussel</name>
    <name type="synonym">Mytilus polymorpha</name>
    <dbReference type="NCBI Taxonomy" id="45954"/>
    <lineage>
        <taxon>Eukaryota</taxon>
        <taxon>Metazoa</taxon>
        <taxon>Spiralia</taxon>
        <taxon>Lophotrochozoa</taxon>
        <taxon>Mollusca</taxon>
        <taxon>Bivalvia</taxon>
        <taxon>Autobranchia</taxon>
        <taxon>Heteroconchia</taxon>
        <taxon>Euheterodonta</taxon>
        <taxon>Imparidentia</taxon>
        <taxon>Neoheterodontei</taxon>
        <taxon>Myida</taxon>
        <taxon>Dreissenoidea</taxon>
        <taxon>Dreissenidae</taxon>
        <taxon>Dreissena</taxon>
    </lineage>
</organism>
<dbReference type="PANTHER" id="PTHR39948">
    <property type="entry name" value="GEO11419P1"/>
    <property type="match status" value="1"/>
</dbReference>
<sequence>MGGGDGSGSGGPRFLWGVLWFLCIWFLAWPIAFFCAWFYILLLPFSVCIDCLKGACQFLQKCVQLPLTCAENMVSMKPMC</sequence>
<reference evidence="2" key="2">
    <citation type="submission" date="2020-11" db="EMBL/GenBank/DDBJ databases">
        <authorList>
            <person name="McCartney M.A."/>
            <person name="Auch B."/>
            <person name="Kono T."/>
            <person name="Mallez S."/>
            <person name="Becker A."/>
            <person name="Gohl D.M."/>
            <person name="Silverstein K.A.T."/>
            <person name="Koren S."/>
            <person name="Bechman K.B."/>
            <person name="Herman A."/>
            <person name="Abrahante J.E."/>
            <person name="Garbe J."/>
        </authorList>
    </citation>
    <scope>NUCLEOTIDE SEQUENCE</scope>
    <source>
        <strain evidence="2">Duluth1</strain>
        <tissue evidence="2">Whole animal</tissue>
    </source>
</reference>
<reference evidence="2" key="1">
    <citation type="journal article" date="2019" name="bioRxiv">
        <title>The Genome of the Zebra Mussel, Dreissena polymorpha: A Resource for Invasive Species Research.</title>
        <authorList>
            <person name="McCartney M.A."/>
            <person name="Auch B."/>
            <person name="Kono T."/>
            <person name="Mallez S."/>
            <person name="Zhang Y."/>
            <person name="Obille A."/>
            <person name="Becker A."/>
            <person name="Abrahante J.E."/>
            <person name="Garbe J."/>
            <person name="Badalamenti J.P."/>
            <person name="Herman A."/>
            <person name="Mangelson H."/>
            <person name="Liachko I."/>
            <person name="Sullivan S."/>
            <person name="Sone E.D."/>
            <person name="Koren S."/>
            <person name="Silverstein K.A.T."/>
            <person name="Beckman K.B."/>
            <person name="Gohl D.M."/>
        </authorList>
    </citation>
    <scope>NUCLEOTIDE SEQUENCE</scope>
    <source>
        <strain evidence="2">Duluth1</strain>
        <tissue evidence="2">Whole animal</tissue>
    </source>
</reference>
<dbReference type="EMBL" id="JAIWYP010000002">
    <property type="protein sequence ID" value="KAH3875765.1"/>
    <property type="molecule type" value="Genomic_DNA"/>
</dbReference>
<proteinExistence type="predicted"/>
<keyword evidence="1" id="KW-0812">Transmembrane</keyword>
<gene>
    <name evidence="2" type="ORF">DPMN_039042</name>
</gene>
<dbReference type="Proteomes" id="UP000828390">
    <property type="component" value="Unassembled WGS sequence"/>
</dbReference>
<comment type="caution">
    <text evidence="2">The sequence shown here is derived from an EMBL/GenBank/DDBJ whole genome shotgun (WGS) entry which is preliminary data.</text>
</comment>
<evidence type="ECO:0000313" key="2">
    <source>
        <dbReference type="EMBL" id="KAH3875765.1"/>
    </source>
</evidence>
<evidence type="ECO:0000256" key="1">
    <source>
        <dbReference type="SAM" id="Phobius"/>
    </source>
</evidence>
<evidence type="ECO:0000313" key="3">
    <source>
        <dbReference type="Proteomes" id="UP000828390"/>
    </source>
</evidence>
<feature type="transmembrane region" description="Helical" evidence="1">
    <location>
        <begin position="14"/>
        <end position="43"/>
    </location>
</feature>